<dbReference type="AlphaFoldDB" id="A0A1J1J054"/>
<feature type="domain" description="Fatty acyl-CoA reductase C-terminal" evidence="11">
    <location>
        <begin position="374"/>
        <end position="466"/>
    </location>
</feature>
<evidence type="ECO:0000256" key="6">
    <source>
        <dbReference type="ARBA" id="ARBA00022989"/>
    </source>
</evidence>
<dbReference type="CDD" id="cd09071">
    <property type="entry name" value="FAR_C"/>
    <property type="match status" value="1"/>
</dbReference>
<dbReference type="InterPro" id="IPR026055">
    <property type="entry name" value="FAR"/>
</dbReference>
<dbReference type="PANTHER" id="PTHR11011:SF60">
    <property type="entry name" value="FATTY ACYL-COA REDUCTASE-RELATED"/>
    <property type="match status" value="1"/>
</dbReference>
<dbReference type="InterPro" id="IPR013120">
    <property type="entry name" value="FAR_NAD-bd"/>
</dbReference>
<reference evidence="13 14" key="1">
    <citation type="submission" date="2015-04" db="EMBL/GenBank/DDBJ databases">
        <authorList>
            <person name="Syromyatnikov M.Y."/>
            <person name="Popov V.N."/>
        </authorList>
    </citation>
    <scope>NUCLEOTIDE SEQUENCE [LARGE SCALE GENOMIC DNA]</scope>
</reference>
<evidence type="ECO:0000256" key="2">
    <source>
        <dbReference type="ARBA" id="ARBA00005928"/>
    </source>
</evidence>
<dbReference type="FunFam" id="3.40.50.720:FF:000143">
    <property type="entry name" value="Fatty acyl-CoA reductase"/>
    <property type="match status" value="1"/>
</dbReference>
<comment type="subcellular location">
    <subcellularLocation>
        <location evidence="1">Membrane</location>
        <topology evidence="1">Multi-pass membrane protein</topology>
    </subcellularLocation>
</comment>
<sequence length="512" mass="58847">MAPLQETILSQNHRIGIVETPVQQFYSKKSVFMTGATGFLGKVLIEKLLRTCYVDTIYILIRNKKDEDIHTRMEKIFDDPLFEVLKKDQPKFRHKIIAISGDCMLPGLGIEPNERALLIKQVNIVFHVAATVRFDEKLKLALAINVCGTKEILKLGREMENLKALVHVSTAYANSNRFDIDEKFYKNELLSGENSIKLAEALDEKTLEKMTPELLQNWPNTYTFTKALAEDLVRTQSKGLPVAVFRPAIVIPTSKEPVKGWIDNMYGPTGIVVGVAAGLLRVIYINKNNHAELVPVDLCVNSLIASAYDIGKNSYEEPPIYNYVASPKNPLSWQQYTDISRKHGEQVPLSKTAWYYSFTMTDSKFLVTVLTFLYHIVPAALVDFGLLVCGKKPKLLDTYRKIHKLCDVLSYFTHNIFRFSNHNVKNLYSKLDDRDKELFYFDMDDVDWEEFLKHSMMGIRKYLMKEDPKTIPAAHARFQKLKVIHYAVVYSFRGLVLYLLYKLMMRFMVLTP</sequence>
<keyword evidence="4 10" id="KW-0812">Transmembrane</keyword>
<feature type="transmembrane region" description="Helical" evidence="10">
    <location>
        <begin position="483"/>
        <end position="501"/>
    </location>
</feature>
<dbReference type="EC" id="1.2.1.84" evidence="10"/>
<keyword evidence="3 10" id="KW-0444">Lipid biosynthesis</keyword>
<dbReference type="GO" id="GO:0016020">
    <property type="term" value="C:membrane"/>
    <property type="evidence" value="ECO:0007669"/>
    <property type="project" value="UniProtKB-SubCell"/>
</dbReference>
<evidence type="ECO:0000256" key="3">
    <source>
        <dbReference type="ARBA" id="ARBA00022516"/>
    </source>
</evidence>
<organism evidence="13 14">
    <name type="scientific">Clunio marinus</name>
    <dbReference type="NCBI Taxonomy" id="568069"/>
    <lineage>
        <taxon>Eukaryota</taxon>
        <taxon>Metazoa</taxon>
        <taxon>Ecdysozoa</taxon>
        <taxon>Arthropoda</taxon>
        <taxon>Hexapoda</taxon>
        <taxon>Insecta</taxon>
        <taxon>Pterygota</taxon>
        <taxon>Neoptera</taxon>
        <taxon>Endopterygota</taxon>
        <taxon>Diptera</taxon>
        <taxon>Nematocera</taxon>
        <taxon>Chironomoidea</taxon>
        <taxon>Chironomidae</taxon>
        <taxon>Clunio</taxon>
    </lineage>
</organism>
<comment type="function">
    <text evidence="10">Catalyzes the reduction of fatty acyl-CoA to fatty alcohols.</text>
</comment>
<dbReference type="GO" id="GO:0035336">
    <property type="term" value="P:long-chain fatty-acyl-CoA metabolic process"/>
    <property type="evidence" value="ECO:0007669"/>
    <property type="project" value="TreeGrafter"/>
</dbReference>
<dbReference type="GO" id="GO:0080019">
    <property type="term" value="F:alcohol-forming very long-chain fatty acyl-CoA reductase activity"/>
    <property type="evidence" value="ECO:0007669"/>
    <property type="project" value="InterPro"/>
</dbReference>
<evidence type="ECO:0000256" key="9">
    <source>
        <dbReference type="ARBA" id="ARBA00052530"/>
    </source>
</evidence>
<dbReference type="CDD" id="cd05236">
    <property type="entry name" value="FAR-N_SDR_e"/>
    <property type="match status" value="1"/>
</dbReference>
<evidence type="ECO:0000256" key="1">
    <source>
        <dbReference type="ARBA" id="ARBA00004141"/>
    </source>
</evidence>
<dbReference type="InterPro" id="IPR036291">
    <property type="entry name" value="NAD(P)-bd_dom_sf"/>
</dbReference>
<dbReference type="Gene3D" id="3.40.50.720">
    <property type="entry name" value="NAD(P)-binding Rossmann-like Domain"/>
    <property type="match status" value="1"/>
</dbReference>
<gene>
    <name evidence="13" type="ORF">CLUMA_CG018864</name>
</gene>
<dbReference type="STRING" id="568069.A0A1J1J054"/>
<feature type="transmembrane region" description="Helical" evidence="10">
    <location>
        <begin position="365"/>
        <end position="390"/>
    </location>
</feature>
<keyword evidence="10" id="KW-0560">Oxidoreductase</keyword>
<comment type="catalytic activity">
    <reaction evidence="9 10">
        <text>a long-chain fatty acyl-CoA + 2 NADPH + 2 H(+) = a long-chain primary fatty alcohol + 2 NADP(+) + CoA</text>
        <dbReference type="Rhea" id="RHEA:52716"/>
        <dbReference type="ChEBI" id="CHEBI:15378"/>
        <dbReference type="ChEBI" id="CHEBI:57287"/>
        <dbReference type="ChEBI" id="CHEBI:57783"/>
        <dbReference type="ChEBI" id="CHEBI:58349"/>
        <dbReference type="ChEBI" id="CHEBI:77396"/>
        <dbReference type="ChEBI" id="CHEBI:83139"/>
        <dbReference type="EC" id="1.2.1.84"/>
    </reaction>
</comment>
<keyword evidence="14" id="KW-1185">Reference proteome</keyword>
<keyword evidence="5 10" id="KW-0521">NADP</keyword>
<dbReference type="OrthoDB" id="429813at2759"/>
<evidence type="ECO:0000256" key="8">
    <source>
        <dbReference type="ARBA" id="ARBA00023136"/>
    </source>
</evidence>
<evidence type="ECO:0000256" key="10">
    <source>
        <dbReference type="RuleBase" id="RU363097"/>
    </source>
</evidence>
<evidence type="ECO:0000256" key="7">
    <source>
        <dbReference type="ARBA" id="ARBA00023098"/>
    </source>
</evidence>
<dbReference type="GO" id="GO:0102965">
    <property type="term" value="F:alcohol-forming long-chain fatty acyl-CoA reductase activity"/>
    <property type="evidence" value="ECO:0007669"/>
    <property type="project" value="UniProtKB-EC"/>
</dbReference>
<name>A0A1J1J054_9DIPT</name>
<dbReference type="Pfam" id="PF03015">
    <property type="entry name" value="Sterile"/>
    <property type="match status" value="1"/>
</dbReference>
<dbReference type="Pfam" id="PF07993">
    <property type="entry name" value="NAD_binding_4"/>
    <property type="match status" value="1"/>
</dbReference>
<keyword evidence="6 10" id="KW-1133">Transmembrane helix</keyword>
<keyword evidence="8 10" id="KW-0472">Membrane</keyword>
<evidence type="ECO:0000259" key="11">
    <source>
        <dbReference type="Pfam" id="PF03015"/>
    </source>
</evidence>
<dbReference type="Proteomes" id="UP000183832">
    <property type="component" value="Unassembled WGS sequence"/>
</dbReference>
<dbReference type="EMBL" id="CVRI01000065">
    <property type="protein sequence ID" value="CRL05837.1"/>
    <property type="molecule type" value="Genomic_DNA"/>
</dbReference>
<evidence type="ECO:0000313" key="14">
    <source>
        <dbReference type="Proteomes" id="UP000183832"/>
    </source>
</evidence>
<dbReference type="SUPFAM" id="SSF51735">
    <property type="entry name" value="NAD(P)-binding Rossmann-fold domains"/>
    <property type="match status" value="1"/>
</dbReference>
<evidence type="ECO:0000256" key="5">
    <source>
        <dbReference type="ARBA" id="ARBA00022857"/>
    </source>
</evidence>
<dbReference type="InterPro" id="IPR033640">
    <property type="entry name" value="FAR_C"/>
</dbReference>
<accession>A0A1J1J054</accession>
<comment type="similarity">
    <text evidence="2 10">Belongs to the fatty acyl-CoA reductase family.</text>
</comment>
<evidence type="ECO:0000259" key="12">
    <source>
        <dbReference type="Pfam" id="PF07993"/>
    </source>
</evidence>
<evidence type="ECO:0000256" key="4">
    <source>
        <dbReference type="ARBA" id="ARBA00022692"/>
    </source>
</evidence>
<keyword evidence="7 10" id="KW-0443">Lipid metabolism</keyword>
<protein>
    <recommendedName>
        <fullName evidence="10">Fatty acyl-CoA reductase</fullName>
        <ecNumber evidence="10">1.2.1.84</ecNumber>
    </recommendedName>
</protein>
<feature type="domain" description="Thioester reductase (TE)" evidence="12">
    <location>
        <begin position="34"/>
        <end position="302"/>
    </location>
</feature>
<dbReference type="GO" id="GO:0005777">
    <property type="term" value="C:peroxisome"/>
    <property type="evidence" value="ECO:0007669"/>
    <property type="project" value="TreeGrafter"/>
</dbReference>
<proteinExistence type="inferred from homology"/>
<dbReference type="PANTHER" id="PTHR11011">
    <property type="entry name" value="MALE STERILITY PROTEIN 2-RELATED"/>
    <property type="match status" value="1"/>
</dbReference>
<evidence type="ECO:0000313" key="13">
    <source>
        <dbReference type="EMBL" id="CRL05837.1"/>
    </source>
</evidence>